<feature type="binding site" evidence="2">
    <location>
        <position position="103"/>
    </location>
    <ligand>
        <name>Mg(2+)</name>
        <dbReference type="ChEBI" id="CHEBI:18420"/>
        <label>3</label>
    </ligand>
</feature>
<keyword evidence="2" id="KW-0547">Nucleotide-binding</keyword>
<feature type="binding site" evidence="2">
    <location>
        <position position="82"/>
    </location>
    <ligand>
        <name>substrate</name>
    </ligand>
</feature>
<feature type="binding site" evidence="2">
    <location>
        <position position="75"/>
    </location>
    <ligand>
        <name>Mg(2+)</name>
        <dbReference type="ChEBI" id="CHEBI:18420"/>
        <label>2</label>
    </ligand>
</feature>
<dbReference type="KEGG" id="azc:AZC_1267"/>
<dbReference type="GO" id="GO:0005524">
    <property type="term" value="F:ATP binding"/>
    <property type="evidence" value="ECO:0007669"/>
    <property type="project" value="UniProtKB-UniRule"/>
</dbReference>
<dbReference type="Proteomes" id="UP000000270">
    <property type="component" value="Chromosome"/>
</dbReference>
<dbReference type="Gene3D" id="3.90.650.10">
    <property type="entry name" value="PurM-like C-terminal domain"/>
    <property type="match status" value="1"/>
</dbReference>
<dbReference type="GO" id="GO:0009229">
    <property type="term" value="P:thiamine diphosphate biosynthetic process"/>
    <property type="evidence" value="ECO:0007669"/>
    <property type="project" value="UniProtKB-UniRule"/>
</dbReference>
<feature type="domain" description="PurM-like C-terminal" evidence="5">
    <location>
        <begin position="182"/>
        <end position="340"/>
    </location>
</feature>
<dbReference type="HOGENOM" id="CLU_046964_3_0_5"/>
<dbReference type="Pfam" id="PF02769">
    <property type="entry name" value="AIRS_C"/>
    <property type="match status" value="1"/>
</dbReference>
<keyword evidence="2 6" id="KW-0418">Kinase</keyword>
<gene>
    <name evidence="2" type="primary">thiL</name>
    <name evidence="6" type="ordered locus">AZC_1267</name>
</gene>
<dbReference type="PANTHER" id="PTHR30270:SF0">
    <property type="entry name" value="THIAMINE-MONOPHOSPHATE KINASE"/>
    <property type="match status" value="1"/>
</dbReference>
<dbReference type="GO" id="GO:0009030">
    <property type="term" value="F:thiamine-phosphate kinase activity"/>
    <property type="evidence" value="ECO:0007669"/>
    <property type="project" value="UniProtKB-UniRule"/>
</dbReference>
<comment type="similarity">
    <text evidence="2">Belongs to the thiamine-monophosphate kinase family.</text>
</comment>
<feature type="binding site" evidence="2">
    <location>
        <position position="249"/>
    </location>
    <ligand>
        <name>ATP</name>
        <dbReference type="ChEBI" id="CHEBI:30616"/>
    </ligand>
</feature>
<dbReference type="PIRSF" id="PIRSF005303">
    <property type="entry name" value="Thiam_monoph_kin"/>
    <property type="match status" value="1"/>
</dbReference>
<feature type="binding site" evidence="2">
    <location>
        <position position="73"/>
    </location>
    <ligand>
        <name>Mg(2+)</name>
        <dbReference type="ChEBI" id="CHEBI:18420"/>
        <label>4</label>
    </ligand>
</feature>
<dbReference type="AlphaFoldDB" id="A8I0K0"/>
<keyword evidence="7" id="KW-1185">Reference proteome</keyword>
<feature type="binding site" evidence="2">
    <location>
        <position position="250"/>
    </location>
    <ligand>
        <name>Mg(2+)</name>
        <dbReference type="ChEBI" id="CHEBI:18420"/>
        <label>5</label>
    </ligand>
</feature>
<dbReference type="PANTHER" id="PTHR30270">
    <property type="entry name" value="THIAMINE-MONOPHOSPHATE KINASE"/>
    <property type="match status" value="1"/>
</dbReference>
<protein>
    <recommendedName>
        <fullName evidence="2">Thiamine-monophosphate kinase</fullName>
        <shortName evidence="2">TMP kinase</shortName>
        <shortName evidence="2">Thiamine-phosphate kinase</shortName>
        <ecNumber evidence="2">2.7.4.16</ecNumber>
    </recommendedName>
</protein>
<organism evidence="6 7">
    <name type="scientific">Azorhizobium caulinodans (strain ATCC 43989 / DSM 5975 / JCM 20966 / LMG 6465 / NBRC 14845 / NCIMB 13405 / ORS 571)</name>
    <dbReference type="NCBI Taxonomy" id="438753"/>
    <lineage>
        <taxon>Bacteria</taxon>
        <taxon>Pseudomonadati</taxon>
        <taxon>Pseudomonadota</taxon>
        <taxon>Alphaproteobacteria</taxon>
        <taxon>Hyphomicrobiales</taxon>
        <taxon>Xanthobacteraceae</taxon>
        <taxon>Azorhizobium</taxon>
    </lineage>
</organism>
<feature type="binding site" evidence="2">
    <location>
        <position position="103"/>
    </location>
    <ligand>
        <name>Mg(2+)</name>
        <dbReference type="ChEBI" id="CHEBI:18420"/>
        <label>2</label>
    </ligand>
</feature>
<dbReference type="EMBL" id="AP009384">
    <property type="protein sequence ID" value="BAF87265.1"/>
    <property type="molecule type" value="Genomic_DNA"/>
</dbReference>
<dbReference type="InterPro" id="IPR016188">
    <property type="entry name" value="PurM-like_N"/>
</dbReference>
<reference evidence="6 7" key="6">
    <citation type="journal article" date="2011" name="Appl. Environ. Microbiol.">
        <title>Involvement of the azorhizobial chromosome partition gene (parA) in the onset of bacteroid differentiation during Sesbania rostrata stem nodule development.</title>
        <authorList>
            <person name="Liu CT."/>
            <person name="Lee KB."/>
            <person name="Wang YS."/>
            <person name="Peng MH."/>
            <person name="Lee KT."/>
            <person name="Suzuki S."/>
            <person name="Suzuki T."/>
            <person name="Oyaizu H."/>
        </authorList>
    </citation>
    <scope>NUCLEOTIDE SEQUENCE [LARGE SCALE GENOMIC DNA]</scope>
    <source>
        <strain evidence="7">ATCC 43989 / DSM 5975 / JCM 20966 / LMG 6465 / NBRC 14845 / NCIMB 13405 / ORS 571</strain>
    </source>
</reference>
<feature type="binding site" evidence="2">
    <location>
        <position position="103"/>
    </location>
    <ligand>
        <name>Mg(2+)</name>
        <dbReference type="ChEBI" id="CHEBI:18420"/>
        <label>4</label>
    </ligand>
</feature>
<dbReference type="GO" id="GO:0000287">
    <property type="term" value="F:magnesium ion binding"/>
    <property type="evidence" value="ECO:0007669"/>
    <property type="project" value="UniProtKB-UniRule"/>
</dbReference>
<dbReference type="InterPro" id="IPR036676">
    <property type="entry name" value="PurM-like_C_sf"/>
</dbReference>
<dbReference type="InterPro" id="IPR036921">
    <property type="entry name" value="PurM-like_N_sf"/>
</dbReference>
<feature type="binding site" evidence="2">
    <location>
        <position position="247"/>
    </location>
    <ligand>
        <name>Mg(2+)</name>
        <dbReference type="ChEBI" id="CHEBI:18420"/>
        <label>3</label>
    </ligand>
</feature>
<feature type="binding site" evidence="2">
    <location>
        <position position="58"/>
    </location>
    <ligand>
        <name>Mg(2+)</name>
        <dbReference type="ChEBI" id="CHEBI:18420"/>
        <label>4</label>
    </ligand>
</feature>
<comment type="catalytic activity">
    <reaction evidence="2">
        <text>thiamine phosphate + ATP = thiamine diphosphate + ADP</text>
        <dbReference type="Rhea" id="RHEA:15913"/>
        <dbReference type="ChEBI" id="CHEBI:30616"/>
        <dbReference type="ChEBI" id="CHEBI:37575"/>
        <dbReference type="ChEBI" id="CHEBI:58937"/>
        <dbReference type="ChEBI" id="CHEBI:456216"/>
        <dbReference type="EC" id="2.7.4.16"/>
    </reaction>
</comment>
<reference evidence="6 7" key="1">
    <citation type="journal article" date="2007" name="Appl. Environ. Microbiol.">
        <title>Rhizobial factors required for stem nodule maturation and maintenance in Sesbania rostrata-Azorhizobium caulinodans ORS571 symbiosis.</title>
        <authorList>
            <person name="Suzuki S."/>
            <person name="Aono T."/>
            <person name="Lee KB."/>
            <person name="Suzuki T."/>
            <person name="Liu CT."/>
            <person name="Miwa H."/>
            <person name="Wakao S."/>
            <person name="Iki T."/>
            <person name="Oyaizu H."/>
        </authorList>
    </citation>
    <scope>NUCLEOTIDE SEQUENCE [LARGE SCALE GENOMIC DNA]</scope>
    <source>
        <strain evidence="7">ATCC 43989 / DSM 5975 / JCM 20966 / LMG 6465 / NBRC 14845 / NCIMB 13405 / ORS 571</strain>
    </source>
</reference>
<feature type="binding site" evidence="2">
    <location>
        <position position="355"/>
    </location>
    <ligand>
        <name>substrate</name>
    </ligand>
</feature>
<keyword evidence="2" id="KW-0460">Magnesium</keyword>
<reference evidence="6 7" key="5">
    <citation type="journal article" date="2010" name="Appl. Environ. Microbiol.">
        <title>phrR-like gene praR of Azorhizobium caulinodans ORS571 is essential for symbiosis with Sesbania rostrata and is involved in expression of reb genes.</title>
        <authorList>
            <person name="Akiba N."/>
            <person name="Aono T."/>
            <person name="Toyazaki H."/>
            <person name="Sato S."/>
            <person name="Oyaizu H."/>
        </authorList>
    </citation>
    <scope>NUCLEOTIDE SEQUENCE [LARGE SCALE GENOMIC DNA]</scope>
    <source>
        <strain evidence="7">ATCC 43989 / DSM 5975 / JCM 20966 / LMG 6465 / NBRC 14845 / NCIMB 13405 / ORS 571</strain>
    </source>
</reference>
<dbReference type="STRING" id="438753.AZC_1267"/>
<dbReference type="CDD" id="cd02194">
    <property type="entry name" value="ThiL"/>
    <property type="match status" value="1"/>
</dbReference>
<feature type="binding site" evidence="2">
    <location>
        <position position="299"/>
    </location>
    <ligand>
        <name>substrate</name>
    </ligand>
</feature>
<dbReference type="SUPFAM" id="SSF55326">
    <property type="entry name" value="PurM N-terminal domain-like"/>
    <property type="match status" value="1"/>
</dbReference>
<keyword evidence="2" id="KW-0479">Metal-binding</keyword>
<comment type="miscellaneous">
    <text evidence="2">Reaction mechanism of ThiL seems to utilize a direct, inline transfer of the gamma-phosphate of ATP to TMP rather than a phosphorylated enzyme intermediate.</text>
</comment>
<reference evidence="7" key="2">
    <citation type="submission" date="2007-04" db="EMBL/GenBank/DDBJ databases">
        <title>Complete genome sequence of the nitrogen-fixing bacterium Azorhizobium caulinodans ORS571.</title>
        <authorList>
            <person name="Lee K.B."/>
            <person name="Backer P.D."/>
            <person name="Aono T."/>
            <person name="Liu C.T."/>
            <person name="Suzuki S."/>
            <person name="Suzuki T."/>
            <person name="Kaneko T."/>
            <person name="Yamada M."/>
            <person name="Tabata S."/>
            <person name="Kupfer D.M."/>
            <person name="Najar F.Z."/>
            <person name="Wiley G.B."/>
            <person name="Roe B."/>
            <person name="Binnewies T."/>
            <person name="Ussery D."/>
            <person name="Vereecke D."/>
            <person name="Gevers D."/>
            <person name="Holsters M."/>
            <person name="Oyaizu H."/>
        </authorList>
    </citation>
    <scope>NUCLEOTIDE SEQUENCE [LARGE SCALE GENOMIC DNA]</scope>
    <source>
        <strain evidence="7">ATCC 43989 / DSM 5975 / JCM 20966 / LMG 6465 / NBRC 14845 / NCIMB 13405 / ORS 571</strain>
    </source>
</reference>
<comment type="pathway">
    <text evidence="2">Cofactor biosynthesis; thiamine diphosphate biosynthesis; thiamine diphosphate from thiamine phosphate: step 1/1.</text>
</comment>
<keyword evidence="2" id="KW-0067">ATP-binding</keyword>
<dbReference type="SUPFAM" id="SSF56042">
    <property type="entry name" value="PurM C-terminal domain-like"/>
    <property type="match status" value="1"/>
</dbReference>
<evidence type="ECO:0000313" key="7">
    <source>
        <dbReference type="Proteomes" id="UP000000270"/>
    </source>
</evidence>
<dbReference type="NCBIfam" id="TIGR01379">
    <property type="entry name" value="thiL"/>
    <property type="match status" value="1"/>
</dbReference>
<keyword evidence="1 2" id="KW-0784">Thiamine biosynthesis</keyword>
<dbReference type="GO" id="GO:0009228">
    <property type="term" value="P:thiamine biosynthetic process"/>
    <property type="evidence" value="ECO:0007669"/>
    <property type="project" value="UniProtKB-KW"/>
</dbReference>
<evidence type="ECO:0000256" key="1">
    <source>
        <dbReference type="ARBA" id="ARBA00022977"/>
    </source>
</evidence>
<name>A8I0K0_AZOC5</name>
<keyword evidence="2" id="KW-0808">Transferase</keyword>
<accession>A8I0K0</accession>
<comment type="function">
    <text evidence="2">Catalyzes the ATP-dependent phosphorylation of thiamine-monophosphate (TMP) to form thiamine-pyrophosphate (TPP), the active form of vitamin B1.</text>
</comment>
<evidence type="ECO:0000313" key="6">
    <source>
        <dbReference type="EMBL" id="BAF87265.1"/>
    </source>
</evidence>
<feature type="binding site" evidence="2">
    <location>
        <begin position="150"/>
        <end position="151"/>
    </location>
    <ligand>
        <name>ATP</name>
        <dbReference type="ChEBI" id="CHEBI:30616"/>
    </ligand>
</feature>
<dbReference type="HAMAP" id="MF_02128">
    <property type="entry name" value="TMP_kinase"/>
    <property type="match status" value="1"/>
</dbReference>
<comment type="caution">
    <text evidence="2">Lacks conserved residue(s) required for the propagation of feature annotation.</text>
</comment>
<dbReference type="UniPathway" id="UPA00060">
    <property type="reaction ID" value="UER00142"/>
</dbReference>
<evidence type="ECO:0000259" key="4">
    <source>
        <dbReference type="Pfam" id="PF00586"/>
    </source>
</evidence>
<evidence type="ECO:0000259" key="5">
    <source>
        <dbReference type="Pfam" id="PF02769"/>
    </source>
</evidence>
<dbReference type="Pfam" id="PF00586">
    <property type="entry name" value="AIRS"/>
    <property type="match status" value="1"/>
</dbReference>
<feature type="region of interest" description="Disordered" evidence="3">
    <location>
        <begin position="1"/>
        <end position="28"/>
    </location>
</feature>
<feature type="binding site" evidence="2">
    <location>
        <position position="177"/>
    </location>
    <ligand>
        <name>ATP</name>
        <dbReference type="ChEBI" id="CHEBI:30616"/>
    </ligand>
</feature>
<dbReference type="EC" id="2.7.4.16" evidence="2"/>
<proteinExistence type="inferred from homology"/>
<evidence type="ECO:0000256" key="2">
    <source>
        <dbReference type="HAMAP-Rule" id="MF_02128"/>
    </source>
</evidence>
<reference evidence="6 7" key="4">
    <citation type="journal article" date="2009" name="Appl. Environ. Microbiol.">
        <title>Comparative genome-wide transcriptional profiling of Azorhizobium caulinodans ORS571 grown under free-living and symbiotic conditions.</title>
        <authorList>
            <person name="Tsukada S."/>
            <person name="Aono T."/>
            <person name="Akiba N."/>
            <person name="Lee KB."/>
            <person name="Liu CT."/>
            <person name="Toyazaki H."/>
            <person name="Oyaizu H."/>
        </authorList>
    </citation>
    <scope>NUCLEOTIDE SEQUENCE [LARGE SCALE GENOMIC DNA]</scope>
    <source>
        <strain evidence="7">ATCC 43989 / DSM 5975 / JCM 20966 / LMG 6465 / NBRC 14845 / NCIMB 13405 / ORS 571</strain>
    </source>
</reference>
<reference evidence="6 7" key="3">
    <citation type="journal article" date="2008" name="BMC Genomics">
        <title>The genome of the versatile nitrogen fixer Azorhizobium caulinodans ORS571.</title>
        <authorList>
            <person name="Lee KB."/>
            <person name="Backer P.D."/>
            <person name="Aono T."/>
            <person name="Liu CT."/>
            <person name="Suzuki S."/>
            <person name="Suzuki T."/>
            <person name="Kaneko T."/>
            <person name="Yamada M."/>
            <person name="Tabata S."/>
            <person name="Kupfer D.M."/>
            <person name="Najar F.Z."/>
            <person name="Wiley G.B."/>
            <person name="Roe B."/>
            <person name="Binnewies T.T."/>
            <person name="Ussery D.W."/>
            <person name="D'Haeze W."/>
            <person name="Herder J.D."/>
            <person name="Gevers D."/>
            <person name="Vereecke D."/>
            <person name="Holsters M."/>
            <person name="Oyaizu H."/>
        </authorList>
    </citation>
    <scope>NUCLEOTIDE SEQUENCE [LARGE SCALE GENOMIC DNA]</scope>
    <source>
        <strain evidence="7">ATCC 43989 / DSM 5975 / JCM 20966 / LMG 6465 / NBRC 14845 / NCIMB 13405 / ORS 571</strain>
    </source>
</reference>
<evidence type="ECO:0000256" key="3">
    <source>
        <dbReference type="SAM" id="MobiDB-lite"/>
    </source>
</evidence>
<feature type="binding site" evidence="2">
    <location>
        <position position="58"/>
    </location>
    <ligand>
        <name>Mg(2+)</name>
        <dbReference type="ChEBI" id="CHEBI:18420"/>
        <label>3</label>
    </ligand>
</feature>
<dbReference type="Gene3D" id="3.30.1330.10">
    <property type="entry name" value="PurM-like, N-terminal domain"/>
    <property type="match status" value="1"/>
</dbReference>
<feature type="binding site" evidence="2">
    <location>
        <position position="151"/>
    </location>
    <ligand>
        <name>Mg(2+)</name>
        <dbReference type="ChEBI" id="CHEBI:18420"/>
        <label>1</label>
    </ligand>
</feature>
<dbReference type="InterPro" id="IPR006283">
    <property type="entry name" value="ThiL-like"/>
</dbReference>
<sequence>MPGPDPGIQGGGDMRPASGPFFSDARSAMTAGSGEDDIIARYFRPIATHAEARGLFDDAALLTPPPGCDLVLTKDALVAGVHFFADDPPASIARKALRVNLSDLAAKGARPLGALLAIALPRPMDPEWLGAFAEALGADAERFGCPILGGDTVSTPGPVTLSITAFGAVPTGGFVPRTGAAPGHALLVSGTIGDAALGLQLRLAPDRPGFEALSAEQKAFLADRFLHPQPRLPLAEALRDHAAAAMDVSDGLVGDFAKMMSASGCGGLVRAAQVPLSDAAAAAIAAEPALLADVLGGGDDYEIATAVPHDAVPVFRAAAQAAGIAVTVIGETYKGDGLDLVGLDGQPLYLDRRSFSHF</sequence>
<feature type="domain" description="PurM-like N-terminal" evidence="4">
    <location>
        <begin position="57"/>
        <end position="169"/>
    </location>
</feature>
<dbReference type="InterPro" id="IPR010918">
    <property type="entry name" value="PurM-like_C_dom"/>
</dbReference>
<dbReference type="eggNOG" id="COG0611">
    <property type="taxonomic scope" value="Bacteria"/>
</dbReference>
<feature type="binding site" evidence="2">
    <location>
        <position position="75"/>
    </location>
    <ligand>
        <name>Mg(2+)</name>
        <dbReference type="ChEBI" id="CHEBI:18420"/>
        <label>1</label>
    </ligand>
</feature>